<evidence type="ECO:0000313" key="9">
    <source>
        <dbReference type="EMBL" id="MDM8266377.1"/>
    </source>
</evidence>
<dbReference type="EMBL" id="JAUDDW010000011">
    <property type="protein sequence ID" value="MDM8266377.1"/>
    <property type="molecule type" value="Genomic_DNA"/>
</dbReference>
<accession>A0ABT7UXV4</accession>
<evidence type="ECO:0000256" key="5">
    <source>
        <dbReference type="ARBA" id="ARBA00022692"/>
    </source>
</evidence>
<evidence type="ECO:0000256" key="2">
    <source>
        <dbReference type="ARBA" id="ARBA00009773"/>
    </source>
</evidence>
<evidence type="ECO:0000256" key="1">
    <source>
        <dbReference type="ARBA" id="ARBA00004651"/>
    </source>
</evidence>
<keyword evidence="5 8" id="KW-0812">Transmembrane</keyword>
<comment type="subcellular location">
    <subcellularLocation>
        <location evidence="1">Cell membrane</location>
        <topology evidence="1">Multi-pass membrane protein</topology>
    </subcellularLocation>
</comment>
<comment type="caution">
    <text evidence="9">The sequence shown here is derived from an EMBL/GenBank/DDBJ whole genome shotgun (WGS) entry which is preliminary data.</text>
</comment>
<feature type="transmembrane region" description="Helical" evidence="8">
    <location>
        <begin position="35"/>
        <end position="57"/>
    </location>
</feature>
<feature type="transmembrane region" description="Helical" evidence="8">
    <location>
        <begin position="171"/>
        <end position="191"/>
    </location>
</feature>
<gene>
    <name evidence="9" type="ORF">QUW44_04245</name>
</gene>
<evidence type="ECO:0000313" key="10">
    <source>
        <dbReference type="Proteomes" id="UP001529343"/>
    </source>
</evidence>
<evidence type="ECO:0000256" key="3">
    <source>
        <dbReference type="ARBA" id="ARBA00022448"/>
    </source>
</evidence>
<keyword evidence="10" id="KW-1185">Reference proteome</keyword>
<feature type="transmembrane region" description="Helical" evidence="8">
    <location>
        <begin position="12"/>
        <end position="29"/>
    </location>
</feature>
<dbReference type="PANTHER" id="PTHR21716:SF53">
    <property type="entry name" value="PERMEASE PERM-RELATED"/>
    <property type="match status" value="1"/>
</dbReference>
<evidence type="ECO:0000256" key="7">
    <source>
        <dbReference type="ARBA" id="ARBA00023136"/>
    </source>
</evidence>
<reference evidence="10" key="1">
    <citation type="submission" date="2023-06" db="EMBL/GenBank/DDBJ databases">
        <title>Identification and characterization of horizontal gene transfer across gut microbiota members of farm animals based on homology search.</title>
        <authorList>
            <person name="Zeman M."/>
            <person name="Kubasova T."/>
            <person name="Jahodarova E."/>
            <person name="Nykrynova M."/>
            <person name="Rychlik I."/>
        </authorList>
    </citation>
    <scope>NUCLEOTIDE SEQUENCE [LARGE SCALE GENOMIC DNA]</scope>
    <source>
        <strain evidence="10">161_Gplus</strain>
    </source>
</reference>
<feature type="transmembrane region" description="Helical" evidence="8">
    <location>
        <begin position="281"/>
        <end position="302"/>
    </location>
</feature>
<feature type="transmembrane region" description="Helical" evidence="8">
    <location>
        <begin position="338"/>
        <end position="356"/>
    </location>
</feature>
<protein>
    <submittedName>
        <fullName evidence="9">AI-2E family transporter</fullName>
    </submittedName>
</protein>
<dbReference type="Proteomes" id="UP001529343">
    <property type="component" value="Unassembled WGS sequence"/>
</dbReference>
<feature type="transmembrane region" description="Helical" evidence="8">
    <location>
        <begin position="78"/>
        <end position="101"/>
    </location>
</feature>
<dbReference type="Pfam" id="PF01594">
    <property type="entry name" value="AI-2E_transport"/>
    <property type="match status" value="1"/>
</dbReference>
<proteinExistence type="inferred from homology"/>
<organism evidence="9 10">
    <name type="scientific">Limosilactobacillus pontis</name>
    <dbReference type="NCBI Taxonomy" id="35787"/>
    <lineage>
        <taxon>Bacteria</taxon>
        <taxon>Bacillati</taxon>
        <taxon>Bacillota</taxon>
        <taxon>Bacilli</taxon>
        <taxon>Lactobacillales</taxon>
        <taxon>Lactobacillaceae</taxon>
        <taxon>Limosilactobacillus</taxon>
    </lineage>
</organism>
<reference evidence="9 10" key="2">
    <citation type="submission" date="2023-06" db="EMBL/GenBank/DDBJ databases">
        <authorList>
            <person name="Zeman M."/>
            <person name="Kubasova T."/>
            <person name="Jahodarova E."/>
            <person name="Nykrynova M."/>
            <person name="Rychlik I."/>
        </authorList>
    </citation>
    <scope>NUCLEOTIDE SEQUENCE [LARGE SCALE GENOMIC DNA]</scope>
    <source>
        <strain evidence="9 10">161_Gplus</strain>
    </source>
</reference>
<keyword evidence="7 8" id="KW-0472">Membrane</keyword>
<comment type="similarity">
    <text evidence="2">Belongs to the autoinducer-2 exporter (AI-2E) (TC 2.A.86) family.</text>
</comment>
<keyword evidence="4" id="KW-1003">Cell membrane</keyword>
<evidence type="ECO:0000256" key="4">
    <source>
        <dbReference type="ARBA" id="ARBA00022475"/>
    </source>
</evidence>
<evidence type="ECO:0000256" key="6">
    <source>
        <dbReference type="ARBA" id="ARBA00022989"/>
    </source>
</evidence>
<evidence type="ECO:0000256" key="8">
    <source>
        <dbReference type="SAM" id="Phobius"/>
    </source>
</evidence>
<feature type="transmembrane region" description="Helical" evidence="8">
    <location>
        <begin position="314"/>
        <end position="332"/>
    </location>
</feature>
<keyword evidence="3" id="KW-0813">Transport</keyword>
<dbReference type="InterPro" id="IPR002549">
    <property type="entry name" value="AI-2E-like"/>
</dbReference>
<sequence>MKVHIHRRHLSLVLAFFLLFLAVTYWGAVTKFLKTVLGAAMPLLIGCVVAYIVNLILRQYEHLYLRLFPGPKARRFKRAVSIVLSYLSIIIIVVLVIRLVIPEIVSCVKLLIANHSRVINHLIDTIQENSNFKDFWKNFDPKHFDWNKIGKYIGYGVGGTMKTVMSTASSIVSATTTAVIAFFFSIYLLIYKEMLARQFHKVMDTYFSKIKQPFMHVIKTFDDSYSNYIVGQCKDAAILGVACFIGMKLLGIPYASMIGVVTFFGALIPIIGAILGASIGVVLIFAVSPFKALVFLIFIIVLQQFDNRVTYPLVVGKSIGLPSVWVFAAVIVGGGITGILGMMLTVPLFAAIYKLVAEDVQRRRRKAAQLPQRQ</sequence>
<dbReference type="RefSeq" id="WP_289586009.1">
    <property type="nucleotide sequence ID" value="NZ_JAUDDW010000011.1"/>
</dbReference>
<dbReference type="PANTHER" id="PTHR21716">
    <property type="entry name" value="TRANSMEMBRANE PROTEIN"/>
    <property type="match status" value="1"/>
</dbReference>
<name>A0ABT7UXV4_9LACO</name>
<feature type="transmembrane region" description="Helical" evidence="8">
    <location>
        <begin position="254"/>
        <end position="275"/>
    </location>
</feature>
<keyword evidence="6 8" id="KW-1133">Transmembrane helix</keyword>